<evidence type="ECO:0000256" key="3">
    <source>
        <dbReference type="ARBA" id="ARBA00022906"/>
    </source>
</evidence>
<keyword evidence="4 6" id="KW-1133">Transmembrane helix</keyword>
<dbReference type="GO" id="GO:0046872">
    <property type="term" value="F:metal ion binding"/>
    <property type="evidence" value="ECO:0007669"/>
    <property type="project" value="InterPro"/>
</dbReference>
<name>A0A2W7MU28_9BACT</name>
<feature type="transmembrane region" description="Helical" evidence="6">
    <location>
        <begin position="220"/>
        <end position="237"/>
    </location>
</feature>
<feature type="transmembrane region" description="Helical" evidence="6">
    <location>
        <begin position="122"/>
        <end position="142"/>
    </location>
</feature>
<dbReference type="SUPFAM" id="SSF161111">
    <property type="entry name" value="Cation efflux protein transmembrane domain-like"/>
    <property type="match status" value="1"/>
</dbReference>
<dbReference type="Pfam" id="PF01545">
    <property type="entry name" value="Cation_efflux"/>
    <property type="match status" value="1"/>
</dbReference>
<dbReference type="OrthoDB" id="9799649at2"/>
<dbReference type="RefSeq" id="WP_111446940.1">
    <property type="nucleotide sequence ID" value="NZ_QKZK01000040.1"/>
</dbReference>
<keyword evidence="3" id="KW-0864">Zinc transport</keyword>
<dbReference type="InterPro" id="IPR050681">
    <property type="entry name" value="CDF/SLC30A"/>
</dbReference>
<dbReference type="GO" id="GO:0005886">
    <property type="term" value="C:plasma membrane"/>
    <property type="evidence" value="ECO:0007669"/>
    <property type="project" value="TreeGrafter"/>
</dbReference>
<dbReference type="InterPro" id="IPR036163">
    <property type="entry name" value="HMA_dom_sf"/>
</dbReference>
<dbReference type="InterPro" id="IPR027469">
    <property type="entry name" value="Cation_efflux_TMD_sf"/>
</dbReference>
<feature type="transmembrane region" description="Helical" evidence="6">
    <location>
        <begin position="88"/>
        <end position="110"/>
    </location>
</feature>
<keyword evidence="3" id="KW-0406">Ion transport</keyword>
<feature type="transmembrane region" description="Helical" evidence="6">
    <location>
        <begin position="149"/>
        <end position="166"/>
    </location>
</feature>
<evidence type="ECO:0000256" key="5">
    <source>
        <dbReference type="ARBA" id="ARBA00023136"/>
    </source>
</evidence>
<evidence type="ECO:0000313" key="8">
    <source>
        <dbReference type="EMBL" id="PZX11330.1"/>
    </source>
</evidence>
<proteinExistence type="predicted"/>
<dbReference type="PANTHER" id="PTHR11562">
    <property type="entry name" value="CATION EFFLUX PROTEIN/ ZINC TRANSPORTER"/>
    <property type="match status" value="1"/>
</dbReference>
<dbReference type="GO" id="GO:0005385">
    <property type="term" value="F:zinc ion transmembrane transporter activity"/>
    <property type="evidence" value="ECO:0007669"/>
    <property type="project" value="TreeGrafter"/>
</dbReference>
<organism evidence="8 9">
    <name type="scientific">Breznakibacter xylanolyticus</name>
    <dbReference type="NCBI Taxonomy" id="990"/>
    <lineage>
        <taxon>Bacteria</taxon>
        <taxon>Pseudomonadati</taxon>
        <taxon>Bacteroidota</taxon>
        <taxon>Bacteroidia</taxon>
        <taxon>Marinilabiliales</taxon>
        <taxon>Marinilabiliaceae</taxon>
        <taxon>Breznakibacter</taxon>
    </lineage>
</organism>
<dbReference type="PANTHER" id="PTHR11562:SF17">
    <property type="entry name" value="RE54080P-RELATED"/>
    <property type="match status" value="1"/>
</dbReference>
<accession>A0A2W7MU28</accession>
<evidence type="ECO:0000256" key="2">
    <source>
        <dbReference type="ARBA" id="ARBA00022692"/>
    </source>
</evidence>
<evidence type="ECO:0000259" key="7">
    <source>
        <dbReference type="Pfam" id="PF01545"/>
    </source>
</evidence>
<gene>
    <name evidence="8" type="ORF">LX69_03137</name>
</gene>
<keyword evidence="3" id="KW-0862">Zinc</keyword>
<feature type="transmembrane region" description="Helical" evidence="6">
    <location>
        <begin position="178"/>
        <end position="199"/>
    </location>
</feature>
<dbReference type="Gene3D" id="3.30.70.100">
    <property type="match status" value="1"/>
</dbReference>
<dbReference type="SUPFAM" id="SSF55008">
    <property type="entry name" value="HMA, heavy metal-associated domain"/>
    <property type="match status" value="1"/>
</dbReference>
<dbReference type="InterPro" id="IPR058533">
    <property type="entry name" value="Cation_efflux_TM"/>
</dbReference>
<dbReference type="Proteomes" id="UP000249239">
    <property type="component" value="Unassembled WGS sequence"/>
</dbReference>
<feature type="transmembrane region" description="Helical" evidence="6">
    <location>
        <begin position="243"/>
        <end position="261"/>
    </location>
</feature>
<dbReference type="AlphaFoldDB" id="A0A2W7MU28"/>
<dbReference type="Gene3D" id="1.20.1510.10">
    <property type="entry name" value="Cation efflux protein transmembrane domain"/>
    <property type="match status" value="1"/>
</dbReference>
<evidence type="ECO:0000313" key="9">
    <source>
        <dbReference type="Proteomes" id="UP000249239"/>
    </source>
</evidence>
<keyword evidence="2 6" id="KW-0812">Transmembrane</keyword>
<evidence type="ECO:0000256" key="6">
    <source>
        <dbReference type="SAM" id="Phobius"/>
    </source>
</evidence>
<keyword evidence="9" id="KW-1185">Reference proteome</keyword>
<keyword evidence="3" id="KW-0813">Transport</keyword>
<dbReference type="EMBL" id="QKZK01000040">
    <property type="protein sequence ID" value="PZX11330.1"/>
    <property type="molecule type" value="Genomic_DNA"/>
</dbReference>
<keyword evidence="5 6" id="KW-0472">Membrane</keyword>
<reference evidence="8 9" key="1">
    <citation type="submission" date="2018-06" db="EMBL/GenBank/DDBJ databases">
        <title>Genomic Encyclopedia of Archaeal and Bacterial Type Strains, Phase II (KMG-II): from individual species to whole genera.</title>
        <authorList>
            <person name="Goeker M."/>
        </authorList>
    </citation>
    <scope>NUCLEOTIDE SEQUENCE [LARGE SCALE GENOMIC DNA]</scope>
    <source>
        <strain evidence="8 9">DSM 6779</strain>
    </source>
</reference>
<feature type="domain" description="Cation efflux protein transmembrane" evidence="7">
    <location>
        <begin position="90"/>
        <end position="262"/>
    </location>
</feature>
<sequence>MIKTEYHISKMDCPSEENMIRMKLEGLQTIKKLDFDIENRNLTVYHSEEDKEIFSRLESLNFGAKLTQSNPINEMEVVIEGSEVQSRLLWSVLLINLGFFVIEITTGVIAKSMGLVADSLDMLADSFVYGLSLWAVGSSVLRKKKVARLSGYFQLTLALLGMVEVVRRFIGSEAMPDYRIMIGVSILALIANAVCLYLLQKAKSKEAHMRASMIFTSNDVIINAGVIVAGVLVLLTKSKFPDLIIGAIVFLIVVRGAFRILKLGK</sequence>
<comment type="subcellular location">
    <subcellularLocation>
        <location evidence="1">Membrane</location>
        <topology evidence="1">Multi-pass membrane protein</topology>
    </subcellularLocation>
</comment>
<evidence type="ECO:0000256" key="4">
    <source>
        <dbReference type="ARBA" id="ARBA00022989"/>
    </source>
</evidence>
<evidence type="ECO:0000256" key="1">
    <source>
        <dbReference type="ARBA" id="ARBA00004141"/>
    </source>
</evidence>
<protein>
    <submittedName>
        <fullName evidence="8">Cation diffusion facilitator family transporter</fullName>
    </submittedName>
</protein>
<comment type="caution">
    <text evidence="8">The sequence shown here is derived from an EMBL/GenBank/DDBJ whole genome shotgun (WGS) entry which is preliminary data.</text>
</comment>